<dbReference type="EMBL" id="VWSF01000021">
    <property type="protein sequence ID" value="KAA5541631.1"/>
    <property type="molecule type" value="Genomic_DNA"/>
</dbReference>
<name>A0A5M6D2F3_9BACT</name>
<gene>
    <name evidence="2" type="ORF">F0145_20690</name>
</gene>
<evidence type="ECO:0000256" key="1">
    <source>
        <dbReference type="SAM" id="SignalP"/>
    </source>
</evidence>
<comment type="caution">
    <text evidence="2">The sequence shown here is derived from an EMBL/GenBank/DDBJ whole genome shotgun (WGS) entry which is preliminary data.</text>
</comment>
<proteinExistence type="predicted"/>
<reference evidence="2 3" key="1">
    <citation type="submission" date="2019-09" db="EMBL/GenBank/DDBJ databases">
        <title>Genome sequence and assembly of Adhaeribacter sp.</title>
        <authorList>
            <person name="Chhetri G."/>
        </authorList>
    </citation>
    <scope>NUCLEOTIDE SEQUENCE [LARGE SCALE GENOMIC DNA]</scope>
    <source>
        <strain evidence="2 3">DK36</strain>
    </source>
</reference>
<keyword evidence="3" id="KW-1185">Reference proteome</keyword>
<dbReference type="Proteomes" id="UP000323426">
    <property type="component" value="Unassembled WGS sequence"/>
</dbReference>
<evidence type="ECO:0008006" key="4">
    <source>
        <dbReference type="Google" id="ProtNLM"/>
    </source>
</evidence>
<organism evidence="2 3">
    <name type="scientific">Adhaeribacter rhizoryzae</name>
    <dbReference type="NCBI Taxonomy" id="2607907"/>
    <lineage>
        <taxon>Bacteria</taxon>
        <taxon>Pseudomonadati</taxon>
        <taxon>Bacteroidota</taxon>
        <taxon>Cytophagia</taxon>
        <taxon>Cytophagales</taxon>
        <taxon>Hymenobacteraceae</taxon>
        <taxon>Adhaeribacter</taxon>
    </lineage>
</organism>
<protein>
    <recommendedName>
        <fullName evidence="4">DUF3575 domain-containing protein</fullName>
    </recommendedName>
</protein>
<evidence type="ECO:0000313" key="3">
    <source>
        <dbReference type="Proteomes" id="UP000323426"/>
    </source>
</evidence>
<accession>A0A5M6D2F3</accession>
<feature type="chain" id="PRO_5024371574" description="DUF3575 domain-containing protein" evidence="1">
    <location>
        <begin position="23"/>
        <end position="196"/>
    </location>
</feature>
<sequence>MRILQQSFTLLLFMLVTSAASAQEPAKPLTKSLFVKTNLLSLLAKRPTFSVEKAFSKTFSTEVSFVQGQFDNLLLTDQYKYHGLLVRAKKYFVGLDYGALSSYAAVYVGNLKRNIQTTGQVDNTGFLGYPDRNFSANSIRSGGSLGLAYFTKNKFMLDGQSSLGYGRYLNINTSDPNTYLKGYLDLQIWFSIGYCL</sequence>
<dbReference type="RefSeq" id="WP_150091534.1">
    <property type="nucleotide sequence ID" value="NZ_VWSF01000021.1"/>
</dbReference>
<feature type="signal peptide" evidence="1">
    <location>
        <begin position="1"/>
        <end position="22"/>
    </location>
</feature>
<keyword evidence="1" id="KW-0732">Signal</keyword>
<dbReference type="AlphaFoldDB" id="A0A5M6D2F3"/>
<evidence type="ECO:0000313" key="2">
    <source>
        <dbReference type="EMBL" id="KAA5541631.1"/>
    </source>
</evidence>